<keyword evidence="1" id="KW-0472">Membrane</keyword>
<evidence type="ECO:0000313" key="2">
    <source>
        <dbReference type="EMBL" id="GAA3638052.1"/>
    </source>
</evidence>
<dbReference type="Proteomes" id="UP001501490">
    <property type="component" value="Unassembled WGS sequence"/>
</dbReference>
<keyword evidence="3" id="KW-1185">Reference proteome</keyword>
<evidence type="ECO:0008006" key="4">
    <source>
        <dbReference type="Google" id="ProtNLM"/>
    </source>
</evidence>
<reference evidence="3" key="1">
    <citation type="journal article" date="2019" name="Int. J. Syst. Evol. Microbiol.">
        <title>The Global Catalogue of Microorganisms (GCM) 10K type strain sequencing project: providing services to taxonomists for standard genome sequencing and annotation.</title>
        <authorList>
            <consortium name="The Broad Institute Genomics Platform"/>
            <consortium name="The Broad Institute Genome Sequencing Center for Infectious Disease"/>
            <person name="Wu L."/>
            <person name="Ma J."/>
        </authorList>
    </citation>
    <scope>NUCLEOTIDE SEQUENCE [LARGE SCALE GENOMIC DNA]</scope>
    <source>
        <strain evidence="3">JCM 16929</strain>
    </source>
</reference>
<feature type="transmembrane region" description="Helical" evidence="1">
    <location>
        <begin position="9"/>
        <end position="27"/>
    </location>
</feature>
<dbReference type="EMBL" id="BAABAB010000048">
    <property type="protein sequence ID" value="GAA3638052.1"/>
    <property type="molecule type" value="Genomic_DNA"/>
</dbReference>
<sequence length="76" mass="8386">MRVLRGRYWAYALLSGLSLCLMIVTLVSRDWLEALLRINPDAGSGAVEWVIVLSLAVSAGLLAWAARREWRSAASI</sequence>
<keyword evidence="1" id="KW-1133">Transmembrane helix</keyword>
<protein>
    <recommendedName>
        <fullName evidence="4">ABC transporter permease</fullName>
    </recommendedName>
</protein>
<feature type="transmembrane region" description="Helical" evidence="1">
    <location>
        <begin position="47"/>
        <end position="66"/>
    </location>
</feature>
<name>A0ABP7AQ72_9ACTN</name>
<organism evidence="2 3">
    <name type="scientific">Microlunatus ginsengisoli</name>
    <dbReference type="NCBI Taxonomy" id="363863"/>
    <lineage>
        <taxon>Bacteria</taxon>
        <taxon>Bacillati</taxon>
        <taxon>Actinomycetota</taxon>
        <taxon>Actinomycetes</taxon>
        <taxon>Propionibacteriales</taxon>
        <taxon>Propionibacteriaceae</taxon>
        <taxon>Microlunatus</taxon>
    </lineage>
</organism>
<comment type="caution">
    <text evidence="2">The sequence shown here is derived from an EMBL/GenBank/DDBJ whole genome shotgun (WGS) entry which is preliminary data.</text>
</comment>
<gene>
    <name evidence="2" type="ORF">GCM10022236_45630</name>
</gene>
<keyword evidence="1" id="KW-0812">Transmembrane</keyword>
<evidence type="ECO:0000313" key="3">
    <source>
        <dbReference type="Proteomes" id="UP001501490"/>
    </source>
</evidence>
<evidence type="ECO:0000256" key="1">
    <source>
        <dbReference type="SAM" id="Phobius"/>
    </source>
</evidence>
<proteinExistence type="predicted"/>
<accession>A0ABP7AQ72</accession>